<evidence type="ECO:0000313" key="2">
    <source>
        <dbReference type="Proteomes" id="UP000295765"/>
    </source>
</evidence>
<gene>
    <name evidence="1" type="ORF">EV699_11591</name>
</gene>
<proteinExistence type="predicted"/>
<keyword evidence="2" id="KW-1185">Reference proteome</keyword>
<dbReference type="Gene3D" id="3.40.50.2000">
    <property type="entry name" value="Glycogen Phosphorylase B"/>
    <property type="match status" value="1"/>
</dbReference>
<dbReference type="SUPFAM" id="SSF53756">
    <property type="entry name" value="UDP-Glycosyltransferase/glycogen phosphorylase"/>
    <property type="match status" value="1"/>
</dbReference>
<organism evidence="1 2">
    <name type="scientific">Plasticicumulans lactativorans</name>
    <dbReference type="NCBI Taxonomy" id="1133106"/>
    <lineage>
        <taxon>Bacteria</taxon>
        <taxon>Pseudomonadati</taxon>
        <taxon>Pseudomonadota</taxon>
        <taxon>Gammaproteobacteria</taxon>
        <taxon>Candidatus Competibacteraceae</taxon>
        <taxon>Plasticicumulans</taxon>
    </lineage>
</organism>
<sequence length="360" mass="40649">MRAFACVLRTFCRAFAGLPQLYRFCHEYRLGEYPTTRIPLFGCFARDVWNPLVNGIMHERRVARERKHALIIANDLQALIYAMGCTRNTTPIIYDSHEFNLHRRRKNAWIRIFWIYAFESCGVLRSSLTIVVGEGVRDALAKLYGNIPLEVMPNAFYVRSGVVQDSIPTLQHGVHLVYVGACVSGRSLDLLLELLGMNVGITASLFIIGKVGAEYEGRLSSPNLRAYYGQDYAGRLCEVVSEHPCVFSWCVIEDVCLSYRLASPNKYYQSIALGIPVLVNSDQWLSGVVERDGNGLVIPAELTRKPAQLARWMVQRAVDGEYPCIRSKAQEMQGQYRTYPEYFASIAKGFHCRVSIKNGG</sequence>
<dbReference type="AlphaFoldDB" id="A0A4R2L1Y4"/>
<accession>A0A4R2L1Y4</accession>
<reference evidence="1 2" key="1">
    <citation type="submission" date="2019-03" db="EMBL/GenBank/DDBJ databases">
        <title>Genomic Encyclopedia of Type Strains, Phase IV (KMG-IV): sequencing the most valuable type-strain genomes for metagenomic binning, comparative biology and taxonomic classification.</title>
        <authorList>
            <person name="Goeker M."/>
        </authorList>
    </citation>
    <scope>NUCLEOTIDE SEQUENCE [LARGE SCALE GENOMIC DNA]</scope>
    <source>
        <strain evidence="1 2">DSM 25287</strain>
    </source>
</reference>
<dbReference type="EMBL" id="SLWY01000015">
    <property type="protein sequence ID" value="TCO80313.1"/>
    <property type="molecule type" value="Genomic_DNA"/>
</dbReference>
<evidence type="ECO:0000313" key="1">
    <source>
        <dbReference type="EMBL" id="TCO80313.1"/>
    </source>
</evidence>
<dbReference type="Proteomes" id="UP000295765">
    <property type="component" value="Unassembled WGS sequence"/>
</dbReference>
<protein>
    <recommendedName>
        <fullName evidence="3">Glycosyltransferase involved in cell wall biosynthesis</fullName>
    </recommendedName>
</protein>
<evidence type="ECO:0008006" key="3">
    <source>
        <dbReference type="Google" id="ProtNLM"/>
    </source>
</evidence>
<name>A0A4R2L1Y4_9GAMM</name>
<comment type="caution">
    <text evidence="1">The sequence shown here is derived from an EMBL/GenBank/DDBJ whole genome shotgun (WGS) entry which is preliminary data.</text>
</comment>